<dbReference type="Proteomes" id="UP000626109">
    <property type="component" value="Unassembled WGS sequence"/>
</dbReference>
<proteinExistence type="predicted"/>
<evidence type="ECO:0000313" key="3">
    <source>
        <dbReference type="EMBL" id="CAE8720733.1"/>
    </source>
</evidence>
<accession>A0A813L511</accession>
<gene>
    <name evidence="2" type="ORF">PGLA1383_LOCUS39881</name>
    <name evidence="3" type="ORF">PGLA2088_LOCUS41505</name>
</gene>
<dbReference type="EMBL" id="CAJNNV010027971">
    <property type="protein sequence ID" value="CAE8622427.1"/>
    <property type="molecule type" value="Genomic_DNA"/>
</dbReference>
<feature type="compositionally biased region" description="Basic residues" evidence="1">
    <location>
        <begin position="115"/>
        <end position="128"/>
    </location>
</feature>
<feature type="region of interest" description="Disordered" evidence="1">
    <location>
        <begin position="91"/>
        <end position="145"/>
    </location>
</feature>
<dbReference type="EMBL" id="CAJNNW010033863">
    <property type="protein sequence ID" value="CAE8720733.1"/>
    <property type="molecule type" value="Genomic_DNA"/>
</dbReference>
<evidence type="ECO:0000313" key="4">
    <source>
        <dbReference type="Proteomes" id="UP000626109"/>
    </source>
</evidence>
<organism evidence="3 4">
    <name type="scientific">Polarella glacialis</name>
    <name type="common">Dinoflagellate</name>
    <dbReference type="NCBI Taxonomy" id="89957"/>
    <lineage>
        <taxon>Eukaryota</taxon>
        <taxon>Sar</taxon>
        <taxon>Alveolata</taxon>
        <taxon>Dinophyceae</taxon>
        <taxon>Suessiales</taxon>
        <taxon>Suessiaceae</taxon>
        <taxon>Polarella</taxon>
    </lineage>
</organism>
<name>A0A813L511_POLGL</name>
<comment type="caution">
    <text evidence="3">The sequence shown here is derived from an EMBL/GenBank/DDBJ whole genome shotgun (WGS) entry which is preliminary data.</text>
</comment>
<reference evidence="3" key="1">
    <citation type="submission" date="2021-02" db="EMBL/GenBank/DDBJ databases">
        <authorList>
            <person name="Dougan E. K."/>
            <person name="Rhodes N."/>
            <person name="Thang M."/>
            <person name="Chan C."/>
        </authorList>
    </citation>
    <scope>NUCLEOTIDE SEQUENCE</scope>
</reference>
<sequence>MTSDRSSNCLAGKKTSSANKIHSCTSNSQEEAGTTSVALSGTAVKGKVTNTNLLAPTIALDMQSSGLEWAGASLEALVHFRSELLLYPPGRVHASQKEPRPLSHLEQLRQTGSQNKKKKRIMDRKKNRPPPAHGPAHQPYGRGPIFFPSVENPRFIFGVGS</sequence>
<protein>
    <submittedName>
        <fullName evidence="3">Uncharacterized protein</fullName>
    </submittedName>
</protein>
<evidence type="ECO:0000313" key="2">
    <source>
        <dbReference type="EMBL" id="CAE8622427.1"/>
    </source>
</evidence>
<feature type="compositionally biased region" description="Basic and acidic residues" evidence="1">
    <location>
        <begin position="95"/>
        <end position="107"/>
    </location>
</feature>
<dbReference type="Proteomes" id="UP000654075">
    <property type="component" value="Unassembled WGS sequence"/>
</dbReference>
<dbReference type="AlphaFoldDB" id="A0A813L511"/>
<evidence type="ECO:0000256" key="1">
    <source>
        <dbReference type="SAM" id="MobiDB-lite"/>
    </source>
</evidence>
<evidence type="ECO:0000313" key="5">
    <source>
        <dbReference type="Proteomes" id="UP000654075"/>
    </source>
</evidence>
<feature type="region of interest" description="Disordered" evidence="1">
    <location>
        <begin position="1"/>
        <end position="34"/>
    </location>
</feature>
<keyword evidence="5" id="KW-1185">Reference proteome</keyword>